<proteinExistence type="predicted"/>
<organism evidence="1 2">
    <name type="scientific">Marivirga lumbricoides</name>
    <dbReference type="NCBI Taxonomy" id="1046115"/>
    <lineage>
        <taxon>Bacteria</taxon>
        <taxon>Pseudomonadati</taxon>
        <taxon>Bacteroidota</taxon>
        <taxon>Cytophagia</taxon>
        <taxon>Cytophagales</taxon>
        <taxon>Marivirgaceae</taxon>
        <taxon>Marivirga</taxon>
    </lineage>
</organism>
<dbReference type="Proteomes" id="UP000240608">
    <property type="component" value="Unassembled WGS sequence"/>
</dbReference>
<evidence type="ECO:0000313" key="1">
    <source>
        <dbReference type="EMBL" id="PTB91624.1"/>
    </source>
</evidence>
<protein>
    <submittedName>
        <fullName evidence="1">Uncharacterized protein</fullName>
    </submittedName>
</protein>
<gene>
    <name evidence="1" type="ORF">C9994_15215</name>
</gene>
<reference evidence="1 2" key="1">
    <citation type="submission" date="2018-03" db="EMBL/GenBank/DDBJ databases">
        <title>Cross-interface Injection: A General Nanoliter Liquid Handling Method Applied to Single Cells Genome Amplification Automated Nanoliter Liquid Handling Applied to Single Cell Multiple Displacement Amplification.</title>
        <authorList>
            <person name="Yun J."/>
            <person name="Xu P."/>
            <person name="Xu J."/>
            <person name="Dai X."/>
            <person name="Wang Y."/>
            <person name="Zheng X."/>
            <person name="Cao C."/>
            <person name="Yi Q."/>
            <person name="Zhu Y."/>
            <person name="Wang L."/>
            <person name="Dong Z."/>
            <person name="Huang Y."/>
            <person name="Huang L."/>
            <person name="Du W."/>
        </authorList>
    </citation>
    <scope>NUCLEOTIDE SEQUENCE [LARGE SCALE GENOMIC DNA]</scope>
    <source>
        <strain evidence="1 2">Z-D1-2</strain>
    </source>
</reference>
<name>A0A2T4DCS4_9BACT</name>
<accession>A0A2T4DCS4</accession>
<evidence type="ECO:0000313" key="2">
    <source>
        <dbReference type="Proteomes" id="UP000240608"/>
    </source>
</evidence>
<dbReference type="AlphaFoldDB" id="A0A2T4DCS4"/>
<dbReference type="EMBL" id="PYVU01000337">
    <property type="protein sequence ID" value="PTB91624.1"/>
    <property type="molecule type" value="Genomic_DNA"/>
</dbReference>
<comment type="caution">
    <text evidence="1">The sequence shown here is derived from an EMBL/GenBank/DDBJ whole genome shotgun (WGS) entry which is preliminary data.</text>
</comment>
<sequence length="196" mass="22957">MALFSLQELDIAENPYILLIKNRIMEKVNGLMGELEHAIHHELNINNHSLPKEINLNNGKISRGENYKYLPYVILDFPAFFTRHHIFAFRTMFYWGHFISFTIHLQGKYCDLFGDKLIKQFAQDPDTYFNINSTPWEYTYDDKNYKPITALSLQEINSQIEENSFIKLSKQLPVAQLAEAEQTLIPFLHSVLDSIK</sequence>